<evidence type="ECO:0000313" key="8">
    <source>
        <dbReference type="EMBL" id="JAT85042.1"/>
    </source>
</evidence>
<accession>A0A1E1WDG4</accession>
<organism evidence="8">
    <name type="scientific">Pectinophora gossypiella</name>
    <name type="common">Cotton pink bollworm</name>
    <name type="synonym">Depressaria gossypiella</name>
    <dbReference type="NCBI Taxonomy" id="13191"/>
    <lineage>
        <taxon>Eukaryota</taxon>
        <taxon>Metazoa</taxon>
        <taxon>Ecdysozoa</taxon>
        <taxon>Arthropoda</taxon>
        <taxon>Hexapoda</taxon>
        <taxon>Insecta</taxon>
        <taxon>Pterygota</taxon>
        <taxon>Neoptera</taxon>
        <taxon>Endopterygota</taxon>
        <taxon>Lepidoptera</taxon>
        <taxon>Glossata</taxon>
        <taxon>Ditrysia</taxon>
        <taxon>Gelechioidea</taxon>
        <taxon>Gelechiidae</taxon>
        <taxon>Apatetrinae</taxon>
        <taxon>Pectinophora</taxon>
    </lineage>
</organism>
<feature type="domain" description="Myb/SANT-like DNA-binding" evidence="7">
    <location>
        <begin position="6"/>
        <end position="81"/>
    </location>
</feature>
<evidence type="ECO:0000256" key="6">
    <source>
        <dbReference type="SAM" id="MobiDB-lite"/>
    </source>
</evidence>
<evidence type="ECO:0000256" key="2">
    <source>
        <dbReference type="ARBA" id="ARBA00016807"/>
    </source>
</evidence>
<dbReference type="PANTHER" id="PTHR21411:SF0">
    <property type="entry name" value="REGULATORY PROTEIN ZESTE"/>
    <property type="match status" value="1"/>
</dbReference>
<evidence type="ECO:0000256" key="1">
    <source>
        <dbReference type="ARBA" id="ARBA00011764"/>
    </source>
</evidence>
<evidence type="ECO:0000259" key="7">
    <source>
        <dbReference type="Pfam" id="PF13873"/>
    </source>
</evidence>
<proteinExistence type="predicted"/>
<dbReference type="InterPro" id="IPR028002">
    <property type="entry name" value="Myb_DNA-bind_5"/>
</dbReference>
<evidence type="ECO:0000256" key="5">
    <source>
        <dbReference type="ARBA" id="ARBA00025466"/>
    </source>
</evidence>
<dbReference type="EMBL" id="GDQN01006012">
    <property type="protein sequence ID" value="JAT85042.1"/>
    <property type="molecule type" value="Transcribed_RNA"/>
</dbReference>
<evidence type="ECO:0000256" key="4">
    <source>
        <dbReference type="ARBA" id="ARBA00023163"/>
    </source>
</evidence>
<sequence length="176" mass="20188">KKSRVRGENWSQEEKDVFIEIMRDSASIIENKQTDTNTNKKKNLEWIKVQNKLKEVSGVHRDIPQLKGLWRRKKLAAKKTVSEHRRAVRGTGGGQQPPSPSQKVLTIVDLCPTDFIEDENKFDSDGVSPFISQDDIEKVHNSTVIYDMDINEDIEKETDISFIKEIITVADVHNNE</sequence>
<comment type="function">
    <text evidence="5">Involved in transvection phenomena (= synapsis-dependent gene expression), where the synaptic pairing of chromosomes carrying genes with which zeste interacts influences the expression of these genes. Zeste binds to DNA and stimulates transcription from a nearby promoter.</text>
</comment>
<dbReference type="PANTHER" id="PTHR21411">
    <property type="entry name" value="APONTIC"/>
    <property type="match status" value="1"/>
</dbReference>
<keyword evidence="4" id="KW-0804">Transcription</keyword>
<reference evidence="8" key="1">
    <citation type="submission" date="2015-09" db="EMBL/GenBank/DDBJ databases">
        <title>De novo assembly of Pectinophora gossypiella (Pink Bollworm) gut transcriptome.</title>
        <authorList>
            <person name="Tassone E.E."/>
        </authorList>
    </citation>
    <scope>NUCLEOTIDE SEQUENCE</scope>
</reference>
<gene>
    <name evidence="8" type="ORF">g.4715</name>
</gene>
<feature type="non-terminal residue" evidence="8">
    <location>
        <position position="176"/>
    </location>
</feature>
<dbReference type="OrthoDB" id="6084504at2759"/>
<dbReference type="Pfam" id="PF13873">
    <property type="entry name" value="Myb_DNA-bind_5"/>
    <property type="match status" value="1"/>
</dbReference>
<protein>
    <recommendedName>
        <fullName evidence="2">Regulatory protein zeste</fullName>
    </recommendedName>
</protein>
<keyword evidence="3" id="KW-0805">Transcription regulation</keyword>
<comment type="subunit">
    <text evidence="1">Self-associates forming complexes of several hundred monomers.</text>
</comment>
<name>A0A1E1WDG4_PECGO</name>
<dbReference type="AlphaFoldDB" id="A0A1E1WDG4"/>
<feature type="region of interest" description="Disordered" evidence="6">
    <location>
        <begin position="77"/>
        <end position="102"/>
    </location>
</feature>
<evidence type="ECO:0000256" key="3">
    <source>
        <dbReference type="ARBA" id="ARBA00023015"/>
    </source>
</evidence>
<feature type="non-terminal residue" evidence="8">
    <location>
        <position position="1"/>
    </location>
</feature>